<sequence>MKHLPSLVAILLLIALIASCSSNPYSKTNRVYKKQAKEYGKQLSKFPIEHSEKEATLNFGEYEVGTTNFNLRKPNYVVIHHTAQDSVAQTLKTFTLVRTQVSSHYVIGDNGEIYQMLNDYYRAWHGGSGQWGNNTDLNSSSIGIELDNNGSEVFSEAQIQSLMQLLKVLKEKYNIPAANFIGHSDIAPTRKVDPNRNFPWKQLAEEGYGLWYDDIPFVSVEDTLVTEKEIVKEVPILEEPTVENDSIFEVKEQKVVSPLDVSPEIALKIIGYDTSNMDAAIRAFKLHFIQTEVNANLTDSDLKILNNLYKKYLK</sequence>
<keyword evidence="4" id="KW-0961">Cell wall biogenesis/degradation</keyword>
<dbReference type="InterPro" id="IPR002502">
    <property type="entry name" value="Amidase_domain"/>
</dbReference>
<protein>
    <recommendedName>
        <fullName evidence="2">N-acetylmuramoyl-L-alanine amidase</fullName>
        <ecNumber evidence="2">3.5.1.28</ecNumber>
    </recommendedName>
</protein>
<dbReference type="CDD" id="cd06583">
    <property type="entry name" value="PGRP"/>
    <property type="match status" value="1"/>
</dbReference>
<keyword evidence="5" id="KW-0732">Signal</keyword>
<name>A0ABS9EFG1_9FLAO</name>
<evidence type="ECO:0000313" key="8">
    <source>
        <dbReference type="Proteomes" id="UP001179363"/>
    </source>
</evidence>
<comment type="catalytic activity">
    <reaction evidence="1">
        <text>Hydrolyzes the link between N-acetylmuramoyl residues and L-amino acid residues in certain cell-wall glycopeptides.</text>
        <dbReference type="EC" id="3.5.1.28"/>
    </reaction>
</comment>
<comment type="caution">
    <text evidence="7">The sequence shown here is derived from an EMBL/GenBank/DDBJ whole genome shotgun (WGS) entry which is preliminary data.</text>
</comment>
<dbReference type="RefSeq" id="WP_236132743.1">
    <property type="nucleotide sequence ID" value="NZ_JAKGTH010000006.1"/>
</dbReference>
<dbReference type="EC" id="3.5.1.28" evidence="2"/>
<dbReference type="Gene3D" id="3.40.80.10">
    <property type="entry name" value="Peptidoglycan recognition protein-like"/>
    <property type="match status" value="1"/>
</dbReference>
<dbReference type="Proteomes" id="UP001179363">
    <property type="component" value="Unassembled WGS sequence"/>
</dbReference>
<dbReference type="SUPFAM" id="SSF55846">
    <property type="entry name" value="N-acetylmuramoyl-L-alanine amidase-like"/>
    <property type="match status" value="1"/>
</dbReference>
<dbReference type="PANTHER" id="PTHR30417">
    <property type="entry name" value="N-ACETYLMURAMOYL-L-ALANINE AMIDASE AMID"/>
    <property type="match status" value="1"/>
</dbReference>
<reference evidence="7" key="1">
    <citation type="submission" date="2022-01" db="EMBL/GenBank/DDBJ databases">
        <title>Gillisia lutea sp. nov., isolated from marine plastic residues from the Malvarosa beach (Valencia, Spain).</title>
        <authorList>
            <person name="Vidal-Verdu A."/>
            <person name="Molina-Menor E."/>
            <person name="Satari L."/>
            <person name="Pascual J."/>
            <person name="Pereto J."/>
            <person name="Porcar M."/>
        </authorList>
    </citation>
    <scope>NUCLEOTIDE SEQUENCE</scope>
    <source>
        <strain evidence="7">M10.2A</strain>
    </source>
</reference>
<proteinExistence type="predicted"/>
<feature type="domain" description="N-acetylmuramoyl-L-alanine amidase" evidence="6">
    <location>
        <begin position="64"/>
        <end position="195"/>
    </location>
</feature>
<keyword evidence="8" id="KW-1185">Reference proteome</keyword>
<dbReference type="GO" id="GO:0008745">
    <property type="term" value="F:N-acetylmuramoyl-L-alanine amidase activity"/>
    <property type="evidence" value="ECO:0007669"/>
    <property type="project" value="UniProtKB-EC"/>
</dbReference>
<dbReference type="EMBL" id="JAKGTH010000006">
    <property type="protein sequence ID" value="MCF4100604.1"/>
    <property type="molecule type" value="Genomic_DNA"/>
</dbReference>
<dbReference type="PROSITE" id="PS51257">
    <property type="entry name" value="PROKAR_LIPOPROTEIN"/>
    <property type="match status" value="1"/>
</dbReference>
<dbReference type="InterPro" id="IPR051206">
    <property type="entry name" value="NAMLAA_amidase_2"/>
</dbReference>
<gene>
    <name evidence="7" type="ORF">L1I30_02890</name>
</gene>
<dbReference type="Pfam" id="PF01510">
    <property type="entry name" value="Amidase_2"/>
    <property type="match status" value="1"/>
</dbReference>
<evidence type="ECO:0000313" key="7">
    <source>
        <dbReference type="EMBL" id="MCF4100604.1"/>
    </source>
</evidence>
<keyword evidence="3 7" id="KW-0378">Hydrolase</keyword>
<feature type="signal peptide" evidence="5">
    <location>
        <begin position="1"/>
        <end position="20"/>
    </location>
</feature>
<dbReference type="InterPro" id="IPR036505">
    <property type="entry name" value="Amidase/PGRP_sf"/>
</dbReference>
<dbReference type="PANTHER" id="PTHR30417:SF1">
    <property type="entry name" value="N-ACETYLMURAMOYL-L-ALANINE AMIDASE AMID"/>
    <property type="match status" value="1"/>
</dbReference>
<organism evidence="7 8">
    <name type="scientific">Gillisia lutea</name>
    <dbReference type="NCBI Taxonomy" id="2909668"/>
    <lineage>
        <taxon>Bacteria</taxon>
        <taxon>Pseudomonadati</taxon>
        <taxon>Bacteroidota</taxon>
        <taxon>Flavobacteriia</taxon>
        <taxon>Flavobacteriales</taxon>
        <taxon>Flavobacteriaceae</taxon>
        <taxon>Gillisia</taxon>
    </lineage>
</organism>
<evidence type="ECO:0000256" key="4">
    <source>
        <dbReference type="ARBA" id="ARBA00023316"/>
    </source>
</evidence>
<evidence type="ECO:0000256" key="2">
    <source>
        <dbReference type="ARBA" id="ARBA00011901"/>
    </source>
</evidence>
<evidence type="ECO:0000256" key="3">
    <source>
        <dbReference type="ARBA" id="ARBA00022801"/>
    </source>
</evidence>
<evidence type="ECO:0000256" key="1">
    <source>
        <dbReference type="ARBA" id="ARBA00001561"/>
    </source>
</evidence>
<evidence type="ECO:0000256" key="5">
    <source>
        <dbReference type="SAM" id="SignalP"/>
    </source>
</evidence>
<feature type="chain" id="PRO_5045915522" description="N-acetylmuramoyl-L-alanine amidase" evidence="5">
    <location>
        <begin position="21"/>
        <end position="314"/>
    </location>
</feature>
<evidence type="ECO:0000259" key="6">
    <source>
        <dbReference type="SMART" id="SM00644"/>
    </source>
</evidence>
<dbReference type="SMART" id="SM00644">
    <property type="entry name" value="Ami_2"/>
    <property type="match status" value="1"/>
</dbReference>
<accession>A0ABS9EFG1</accession>